<evidence type="ECO:0000313" key="4">
    <source>
        <dbReference type="Proteomes" id="UP000001261"/>
    </source>
</evidence>
<organism evidence="3 4">
    <name type="scientific">Coccidioides immitis (strain RS)</name>
    <name type="common">Valley fever fungus</name>
    <dbReference type="NCBI Taxonomy" id="246410"/>
    <lineage>
        <taxon>Eukaryota</taxon>
        <taxon>Fungi</taxon>
        <taxon>Dikarya</taxon>
        <taxon>Ascomycota</taxon>
        <taxon>Pezizomycotina</taxon>
        <taxon>Eurotiomycetes</taxon>
        <taxon>Eurotiomycetidae</taxon>
        <taxon>Onygenales</taxon>
        <taxon>Onygenaceae</taxon>
        <taxon>Coccidioides</taxon>
    </lineage>
</organism>
<dbReference type="KEGG" id="cim:CIMG_03617"/>
<proteinExistence type="predicted"/>
<feature type="signal peptide" evidence="2">
    <location>
        <begin position="1"/>
        <end position="25"/>
    </location>
</feature>
<sequence length="76" mass="7964">MCGKHTLLTVAVLLVVLLWAQMCATLNSSFVLCAKYKAAMAASCEKAKILLNGSSMASLSVEEATSSRSGSIREAP</sequence>
<feature type="compositionally biased region" description="Polar residues" evidence="1">
    <location>
        <begin position="57"/>
        <end position="70"/>
    </location>
</feature>
<dbReference type="GeneID" id="4563700"/>
<dbReference type="Proteomes" id="UP000001261">
    <property type="component" value="Unassembled WGS sequence"/>
</dbReference>
<keyword evidence="2" id="KW-0732">Signal</keyword>
<accession>A0A0E1RWR7</accession>
<gene>
    <name evidence="3" type="ORF">CIMG_03617</name>
</gene>
<reference evidence="4" key="2">
    <citation type="journal article" date="2010" name="Genome Res.">
        <title>Population genomic sequencing of Coccidioides fungi reveals recent hybridization and transposon control.</title>
        <authorList>
            <person name="Neafsey D.E."/>
            <person name="Barker B.M."/>
            <person name="Sharpton T.J."/>
            <person name="Stajich J.E."/>
            <person name="Park D.J."/>
            <person name="Whiston E."/>
            <person name="Hung C.-Y."/>
            <person name="McMahan C."/>
            <person name="White J."/>
            <person name="Sykes S."/>
            <person name="Heiman D."/>
            <person name="Young S."/>
            <person name="Zeng Q."/>
            <person name="Abouelleil A."/>
            <person name="Aftuck L."/>
            <person name="Bessette D."/>
            <person name="Brown A."/>
            <person name="FitzGerald M."/>
            <person name="Lui A."/>
            <person name="Macdonald J.P."/>
            <person name="Priest M."/>
            <person name="Orbach M.J."/>
            <person name="Galgiani J.N."/>
            <person name="Kirkland T.N."/>
            <person name="Cole G.T."/>
            <person name="Birren B.W."/>
            <person name="Henn M.R."/>
            <person name="Taylor J.W."/>
            <person name="Rounsley S.D."/>
        </authorList>
    </citation>
    <scope>GENOME REANNOTATION</scope>
    <source>
        <strain evidence="4">RS</strain>
    </source>
</reference>
<keyword evidence="4" id="KW-1185">Reference proteome</keyword>
<dbReference type="RefSeq" id="XP_001244176.2">
    <property type="nucleotide sequence ID" value="XM_001244175.2"/>
</dbReference>
<evidence type="ECO:0000256" key="2">
    <source>
        <dbReference type="SAM" id="SignalP"/>
    </source>
</evidence>
<reference evidence="4" key="1">
    <citation type="journal article" date="2009" name="Genome Res.">
        <title>Comparative genomic analyses of the human fungal pathogens Coccidioides and their relatives.</title>
        <authorList>
            <person name="Sharpton T.J."/>
            <person name="Stajich J.E."/>
            <person name="Rounsley S.D."/>
            <person name="Gardner M.J."/>
            <person name="Wortman J.R."/>
            <person name="Jordar V.S."/>
            <person name="Maiti R."/>
            <person name="Kodira C.D."/>
            <person name="Neafsey D.E."/>
            <person name="Zeng Q."/>
            <person name="Hung C.-Y."/>
            <person name="McMahan C."/>
            <person name="Muszewska A."/>
            <person name="Grynberg M."/>
            <person name="Mandel M.A."/>
            <person name="Kellner E.M."/>
            <person name="Barker B.M."/>
            <person name="Galgiani J.N."/>
            <person name="Orbach M.J."/>
            <person name="Kirkland T.N."/>
            <person name="Cole G.T."/>
            <person name="Henn M.R."/>
            <person name="Birren B.W."/>
            <person name="Taylor J.W."/>
        </authorList>
    </citation>
    <scope>NUCLEOTIDE SEQUENCE [LARGE SCALE GENOMIC DNA]</scope>
    <source>
        <strain evidence="4">RS</strain>
    </source>
</reference>
<dbReference type="VEuPathDB" id="FungiDB:CIMG_03617"/>
<dbReference type="InParanoid" id="A0A0E1RWR7"/>
<evidence type="ECO:0000313" key="3">
    <source>
        <dbReference type="EMBL" id="EAS32593.2"/>
    </source>
</evidence>
<dbReference type="EMBL" id="GG704916">
    <property type="protein sequence ID" value="EAS32593.2"/>
    <property type="molecule type" value="Genomic_DNA"/>
</dbReference>
<dbReference type="AlphaFoldDB" id="A0A0E1RWR7"/>
<protein>
    <submittedName>
        <fullName evidence="3">Uncharacterized protein</fullName>
    </submittedName>
</protein>
<name>A0A0E1RWR7_COCIM</name>
<feature type="chain" id="PRO_5002385476" evidence="2">
    <location>
        <begin position="26"/>
        <end position="76"/>
    </location>
</feature>
<evidence type="ECO:0000256" key="1">
    <source>
        <dbReference type="SAM" id="MobiDB-lite"/>
    </source>
</evidence>
<feature type="region of interest" description="Disordered" evidence="1">
    <location>
        <begin position="57"/>
        <end position="76"/>
    </location>
</feature>